<gene>
    <name evidence="2" type="ORF">RF683_09935</name>
</gene>
<name>A0ABY9R974_9FLAO</name>
<accession>A0ABY9R974</accession>
<dbReference type="InterPro" id="IPR025738">
    <property type="entry name" value="BatD"/>
</dbReference>
<keyword evidence="1" id="KW-0812">Transmembrane</keyword>
<dbReference type="Proteomes" id="UP001180481">
    <property type="component" value="Chromosome"/>
</dbReference>
<dbReference type="RefSeq" id="WP_309532131.1">
    <property type="nucleotide sequence ID" value="NZ_CP133721.1"/>
</dbReference>
<keyword evidence="1" id="KW-0472">Membrane</keyword>
<sequence length="587" mass="66944">MKKNILTAFLFLVTYFTFAQVKLEARVSKTNIMVGETIQLDFVFNNNGQNFEPPRFGNFEVAGPFVSASENIVNGAYSASQQYSYALQATKAGVYTIQAASIVYKGKAYFSKPIQLVVNNQKRKESTANASGNTYQINANKTIPSKNQAIFIEAELTKKEVFINEPVEVTYRIYLHPKFRIEQENKINYPKYNNFWSQTDNVNYDDWQEVYVNCRTYYTKAFRTALLYPQKTGLLTINPITLDLNIAYPTGELDFFDDPVFDTTRKIVVSNALKINVKPLPENGKPKNFTGAVGDFDFTVVVDKNAGKTGESFEMKFIVSGSGNLKLFDLPKPIFPQNVEVFEPKHTEEIKDNVYGMTGKITDSYTLIPTKKGELRFPEQTFTFFNSQTKKYETITAQPLKMIIQQGKNTPINHSNANKKNSVVKDFSEPQSAPGSGIKYLVGVALFLLASSVIFWYLKKKNNIKNQVYDSTNEFVIKEEIKVETPSYQMEILDEQDTFDKEKMYQKMERILLATLSQKINFEGGFTDKTSIEKGLREANYSEEIIENTLRLLHTCEQVKYAPFLNVAVQEDFQTAQKVLSALRHKN</sequence>
<dbReference type="EMBL" id="CP133721">
    <property type="protein sequence ID" value="WMW77797.1"/>
    <property type="molecule type" value="Genomic_DNA"/>
</dbReference>
<dbReference type="Pfam" id="PF13584">
    <property type="entry name" value="BatD"/>
    <property type="match status" value="2"/>
</dbReference>
<proteinExistence type="predicted"/>
<protein>
    <submittedName>
        <fullName evidence="2">BatD family protein</fullName>
    </submittedName>
</protein>
<organism evidence="2 3">
    <name type="scientific">Flavobacterium nakdongensis</name>
    <dbReference type="NCBI Taxonomy" id="3073563"/>
    <lineage>
        <taxon>Bacteria</taxon>
        <taxon>Pseudomonadati</taxon>
        <taxon>Bacteroidota</taxon>
        <taxon>Flavobacteriia</taxon>
        <taxon>Flavobacteriales</taxon>
        <taxon>Flavobacteriaceae</taxon>
        <taxon>Flavobacterium</taxon>
    </lineage>
</organism>
<evidence type="ECO:0000313" key="3">
    <source>
        <dbReference type="Proteomes" id="UP001180481"/>
    </source>
</evidence>
<dbReference type="PANTHER" id="PTHR40940:SF2">
    <property type="entry name" value="BATD"/>
    <property type="match status" value="1"/>
</dbReference>
<reference evidence="2" key="1">
    <citation type="submission" date="2023-09" db="EMBL/GenBank/DDBJ databases">
        <title>Flavobacterium sp. 20NA77.7 isolated from freshwater.</title>
        <authorList>
            <person name="Le V."/>
            <person name="Ko S.-R."/>
            <person name="Ahn C.-Y."/>
            <person name="Oh H.-M."/>
        </authorList>
    </citation>
    <scope>NUCLEOTIDE SEQUENCE</scope>
    <source>
        <strain evidence="2">20NA77.7</strain>
    </source>
</reference>
<evidence type="ECO:0000313" key="2">
    <source>
        <dbReference type="EMBL" id="WMW77797.1"/>
    </source>
</evidence>
<keyword evidence="3" id="KW-1185">Reference proteome</keyword>
<feature type="transmembrane region" description="Helical" evidence="1">
    <location>
        <begin position="440"/>
        <end position="458"/>
    </location>
</feature>
<dbReference type="PANTHER" id="PTHR40940">
    <property type="entry name" value="PROTEIN BATD-RELATED"/>
    <property type="match status" value="1"/>
</dbReference>
<evidence type="ECO:0000256" key="1">
    <source>
        <dbReference type="SAM" id="Phobius"/>
    </source>
</evidence>
<keyword evidence="1" id="KW-1133">Transmembrane helix</keyword>